<proteinExistence type="predicted"/>
<feature type="region of interest" description="Disordered" evidence="1">
    <location>
        <begin position="338"/>
        <end position="357"/>
    </location>
</feature>
<keyword evidence="3" id="KW-1185">Reference proteome</keyword>
<feature type="compositionally biased region" description="Polar residues" evidence="1">
    <location>
        <begin position="72"/>
        <end position="84"/>
    </location>
</feature>
<dbReference type="InterPro" id="IPR040264">
    <property type="entry name" value="T15H9.4-like"/>
</dbReference>
<dbReference type="EMBL" id="CANHGI010000002">
    <property type="protein sequence ID" value="CAI5443622.1"/>
    <property type="molecule type" value="Genomic_DNA"/>
</dbReference>
<evidence type="ECO:0000313" key="3">
    <source>
        <dbReference type="Proteomes" id="UP001152747"/>
    </source>
</evidence>
<feature type="compositionally biased region" description="Acidic residues" evidence="1">
    <location>
        <begin position="116"/>
        <end position="125"/>
    </location>
</feature>
<dbReference type="OrthoDB" id="5850155at2759"/>
<feature type="compositionally biased region" description="Basic and acidic residues" evidence="1">
    <location>
        <begin position="106"/>
        <end position="115"/>
    </location>
</feature>
<dbReference type="PANTHER" id="PTHR31327">
    <property type="entry name" value="SPERM MEIOSIS PDZ DOMAIN CONTAINING PROTEINS-RELATED"/>
    <property type="match status" value="1"/>
</dbReference>
<organism evidence="2 3">
    <name type="scientific">Caenorhabditis angaria</name>
    <dbReference type="NCBI Taxonomy" id="860376"/>
    <lineage>
        <taxon>Eukaryota</taxon>
        <taxon>Metazoa</taxon>
        <taxon>Ecdysozoa</taxon>
        <taxon>Nematoda</taxon>
        <taxon>Chromadorea</taxon>
        <taxon>Rhabditida</taxon>
        <taxon>Rhabditina</taxon>
        <taxon>Rhabditomorpha</taxon>
        <taxon>Rhabditoidea</taxon>
        <taxon>Rhabditidae</taxon>
        <taxon>Peloderinae</taxon>
        <taxon>Caenorhabditis</taxon>
    </lineage>
</organism>
<evidence type="ECO:0008006" key="4">
    <source>
        <dbReference type="Google" id="ProtNLM"/>
    </source>
</evidence>
<feature type="region of interest" description="Disordered" evidence="1">
    <location>
        <begin position="1"/>
        <end position="136"/>
    </location>
</feature>
<dbReference type="AlphaFoldDB" id="A0A9P1II66"/>
<dbReference type="PANTHER" id="PTHR31327:SF11">
    <property type="entry name" value="PDZ DOMAIN-CONTAINING PROTEIN"/>
    <property type="match status" value="1"/>
</dbReference>
<protein>
    <recommendedName>
        <fullName evidence="4">PDZ domain-containing protein</fullName>
    </recommendedName>
</protein>
<gene>
    <name evidence="2" type="ORF">CAMP_LOCUS6259</name>
</gene>
<reference evidence="2" key="1">
    <citation type="submission" date="2022-11" db="EMBL/GenBank/DDBJ databases">
        <authorList>
            <person name="Kikuchi T."/>
        </authorList>
    </citation>
    <scope>NUCLEOTIDE SEQUENCE</scope>
    <source>
        <strain evidence="2">PS1010</strain>
    </source>
</reference>
<evidence type="ECO:0000313" key="2">
    <source>
        <dbReference type="EMBL" id="CAI5443622.1"/>
    </source>
</evidence>
<comment type="caution">
    <text evidence="2">The sequence shown here is derived from an EMBL/GenBank/DDBJ whole genome shotgun (WGS) entry which is preliminary data.</text>
</comment>
<evidence type="ECO:0000256" key="1">
    <source>
        <dbReference type="SAM" id="MobiDB-lite"/>
    </source>
</evidence>
<dbReference type="Proteomes" id="UP001152747">
    <property type="component" value="Unassembled WGS sequence"/>
</dbReference>
<name>A0A9P1II66_9PELO</name>
<accession>A0A9P1II66</accession>
<sequence length="517" mass="57631">MQQQPQKPQDAVQKRGSSQLQKAPTTNNPPAANNSSKSVYASAISPMPRSSMQNQKRMMKTARSPVVEAPNSRPSGTNVNVNSLAKNRRRIAKKAATVSCESQELSPRDNLKTQEEEVSLEEDVSDTPFTKDSKDQPKAKNYWQTVKIEIAKEDLPKLYEMFIVNRNMILEAVSFDGMPYFIFGDQIHEVNGHTVHTRRYFEAILAKVAASGQPLVITVIRAWNVRCATKAQLSLLPTVNEQCSYFIVRVHRFFKTQGFVMKLHKKKINVQDVRPGSNGSFAFFHNDRILDVENSNAINGVSGKPDVKSLQKLYNKGMKERGYVDVFVSRVIGAHTSPNPSIQGELENAPPKTTQGPQVLTADKKVIDAIDLPLESDAVEIALRELYRIQILTQTTEGGPVKVPPTKKGKSLLRPIVTIPSPQAAAAAAPSAEPTRSIYKEQPNMEKSLYEPYAKMPRTKRGKWTNKKNVRQSTINFKETTETSKILSDIPDDVELKKVDARSGIVAYIRNAFGGEK</sequence>
<feature type="compositionally biased region" description="Low complexity" evidence="1">
    <location>
        <begin position="22"/>
        <end position="38"/>
    </location>
</feature>